<evidence type="ECO:0000256" key="1">
    <source>
        <dbReference type="SAM" id="Coils"/>
    </source>
</evidence>
<evidence type="ECO:0000256" key="2">
    <source>
        <dbReference type="SAM" id="MobiDB-lite"/>
    </source>
</evidence>
<keyword evidence="4" id="KW-1185">Reference proteome</keyword>
<gene>
    <name evidence="3" type="ORF">PAPYR_2649</name>
</gene>
<comment type="caution">
    <text evidence="3">The sequence shown here is derived from an EMBL/GenBank/DDBJ whole genome shotgun (WGS) entry which is preliminary data.</text>
</comment>
<evidence type="ECO:0000313" key="3">
    <source>
        <dbReference type="EMBL" id="KAJ4461184.1"/>
    </source>
</evidence>
<feature type="coiled-coil region" evidence="1">
    <location>
        <begin position="62"/>
        <end position="135"/>
    </location>
</feature>
<keyword evidence="1" id="KW-0175">Coiled coil</keyword>
<sequence length="412" mass="45946">MELPILLKISSFSSKLHAILGDLASSEKLVAQQKSENVKLQRLLLERDQQHKEAIDSISTKMDALALEKSDVEDKQSELESRHRIELARAEETISRLESTLATRTAELDRTLLENQDLAAKLEETTQLLQSRERRSQSLDLLVASVQHNFASVQQEVRDLQSTFQQQAEMTQKVQRQHQEIFARAKDLDAALADRDMRVQRATAELDVSQGLKGRLEVENRGMRLYIQILKDAAATSKKDTTSAAMVTIENNREIYASLLEKLRKFERLAGSHQEEQEAALADLRDQVSLLTGRLVASQEGAAMATEDLLGQVARRLGHEDTVRGLQILYEESLCSRAGLLLPVVASTPRPAGPDPTPKRCAFEQPQTQSPGCLGCGSAGPPKRSRLEHTEREEEEEEQGEEAGAVLVQFPK</sequence>
<name>A0ABQ8UPT5_9EUKA</name>
<accession>A0ABQ8UPT5</accession>
<reference evidence="3" key="1">
    <citation type="journal article" date="2022" name="bioRxiv">
        <title>Genomics of Preaxostyla Flagellates Illuminates Evolutionary Transitions and the Path Towards Mitochondrial Loss.</title>
        <authorList>
            <person name="Novak L.V.F."/>
            <person name="Treitli S.C."/>
            <person name="Pyrih J."/>
            <person name="Halakuc P."/>
            <person name="Pipaliya S.V."/>
            <person name="Vacek V."/>
            <person name="Brzon O."/>
            <person name="Soukal P."/>
            <person name="Eme L."/>
            <person name="Dacks J.B."/>
            <person name="Karnkowska A."/>
            <person name="Elias M."/>
            <person name="Hampl V."/>
        </authorList>
    </citation>
    <scope>NUCLEOTIDE SEQUENCE</scope>
    <source>
        <strain evidence="3">RCP-MX</strain>
    </source>
</reference>
<proteinExistence type="predicted"/>
<protein>
    <recommendedName>
        <fullName evidence="5">Cilia- and flagella-associated protein 157</fullName>
    </recommendedName>
</protein>
<dbReference type="Proteomes" id="UP001141327">
    <property type="component" value="Unassembled WGS sequence"/>
</dbReference>
<evidence type="ECO:0008006" key="5">
    <source>
        <dbReference type="Google" id="ProtNLM"/>
    </source>
</evidence>
<evidence type="ECO:0000313" key="4">
    <source>
        <dbReference type="Proteomes" id="UP001141327"/>
    </source>
</evidence>
<feature type="region of interest" description="Disordered" evidence="2">
    <location>
        <begin position="349"/>
        <end position="412"/>
    </location>
</feature>
<dbReference type="EMBL" id="JAPMOS010000009">
    <property type="protein sequence ID" value="KAJ4461184.1"/>
    <property type="molecule type" value="Genomic_DNA"/>
</dbReference>
<organism evidence="3 4">
    <name type="scientific">Paratrimastix pyriformis</name>
    <dbReference type="NCBI Taxonomy" id="342808"/>
    <lineage>
        <taxon>Eukaryota</taxon>
        <taxon>Metamonada</taxon>
        <taxon>Preaxostyla</taxon>
        <taxon>Paratrimastigidae</taxon>
        <taxon>Paratrimastix</taxon>
    </lineage>
</organism>